<feature type="compositionally biased region" description="Basic residues" evidence="1">
    <location>
        <begin position="146"/>
        <end position="156"/>
    </location>
</feature>
<gene>
    <name evidence="3" type="ORF">PAPYR_4140</name>
</gene>
<dbReference type="Pfam" id="PF07258">
    <property type="entry name" value="COMM_domain"/>
    <property type="match status" value="1"/>
</dbReference>
<sequence length="156" mass="18362">MATPLPELGLFDISAGHLLDFDWKITNVLASDQFSRLCEPLLQLTLYITLSSNPRQRREYFLEFTKVELDKFLANLENIHEVYICFFTAHINFIHIQLAGGQKTPMRDHQPFCANNNQRREFVICPLFGRTLPRQQQGRKREKEKNAKKRRPGREM</sequence>
<dbReference type="Proteomes" id="UP001141327">
    <property type="component" value="Unassembled WGS sequence"/>
</dbReference>
<evidence type="ECO:0000313" key="3">
    <source>
        <dbReference type="EMBL" id="KAJ4459747.1"/>
    </source>
</evidence>
<dbReference type="EMBL" id="JAPMOS010000017">
    <property type="protein sequence ID" value="KAJ4459747.1"/>
    <property type="molecule type" value="Genomic_DNA"/>
</dbReference>
<name>A0ABQ8UKL4_9EUKA</name>
<accession>A0ABQ8UKL4</accession>
<evidence type="ECO:0000256" key="1">
    <source>
        <dbReference type="SAM" id="MobiDB-lite"/>
    </source>
</evidence>
<evidence type="ECO:0000313" key="4">
    <source>
        <dbReference type="Proteomes" id="UP001141327"/>
    </source>
</evidence>
<feature type="region of interest" description="Disordered" evidence="1">
    <location>
        <begin position="134"/>
        <end position="156"/>
    </location>
</feature>
<dbReference type="InterPro" id="IPR017920">
    <property type="entry name" value="COMM"/>
</dbReference>
<comment type="caution">
    <text evidence="3">The sequence shown here is derived from an EMBL/GenBank/DDBJ whole genome shotgun (WGS) entry which is preliminary data.</text>
</comment>
<reference evidence="3" key="1">
    <citation type="journal article" date="2022" name="bioRxiv">
        <title>Genomics of Preaxostyla Flagellates Illuminates Evolutionary Transitions and the Path Towards Mitochondrial Loss.</title>
        <authorList>
            <person name="Novak L.V.F."/>
            <person name="Treitli S.C."/>
            <person name="Pyrih J."/>
            <person name="Halakuc P."/>
            <person name="Pipaliya S.V."/>
            <person name="Vacek V."/>
            <person name="Brzon O."/>
            <person name="Soukal P."/>
            <person name="Eme L."/>
            <person name="Dacks J.B."/>
            <person name="Karnkowska A."/>
            <person name="Elias M."/>
            <person name="Hampl V."/>
        </authorList>
    </citation>
    <scope>NUCLEOTIDE SEQUENCE</scope>
    <source>
        <strain evidence="3">RCP-MX</strain>
    </source>
</reference>
<feature type="domain" description="COMM" evidence="2">
    <location>
        <begin position="17"/>
        <end position="87"/>
    </location>
</feature>
<protein>
    <recommendedName>
        <fullName evidence="2">COMM domain-containing protein</fullName>
    </recommendedName>
</protein>
<evidence type="ECO:0000259" key="2">
    <source>
        <dbReference type="PROSITE" id="PS51269"/>
    </source>
</evidence>
<dbReference type="PROSITE" id="PS51269">
    <property type="entry name" value="COMM"/>
    <property type="match status" value="1"/>
</dbReference>
<keyword evidence="4" id="KW-1185">Reference proteome</keyword>
<organism evidence="3 4">
    <name type="scientific">Paratrimastix pyriformis</name>
    <dbReference type="NCBI Taxonomy" id="342808"/>
    <lineage>
        <taxon>Eukaryota</taxon>
        <taxon>Metamonada</taxon>
        <taxon>Preaxostyla</taxon>
        <taxon>Paratrimastigidae</taxon>
        <taxon>Paratrimastix</taxon>
    </lineage>
</organism>
<proteinExistence type="predicted"/>